<dbReference type="PANTHER" id="PTHR43350:SF19">
    <property type="entry name" value="D-GULOSIDE 3-DEHYDROGENASE"/>
    <property type="match status" value="1"/>
</dbReference>
<keyword evidence="3" id="KW-0479">Metal-binding</keyword>
<evidence type="ECO:0000259" key="6">
    <source>
        <dbReference type="Pfam" id="PF00107"/>
    </source>
</evidence>
<dbReference type="AlphaFoldDB" id="G0LLA5"/>
<dbReference type="SUPFAM" id="SSF51735">
    <property type="entry name" value="NAD(P)-binding Rossmann-fold domains"/>
    <property type="match status" value="1"/>
</dbReference>
<evidence type="ECO:0000256" key="2">
    <source>
        <dbReference type="ARBA" id="ARBA00008072"/>
    </source>
</evidence>
<feature type="domain" description="Alcohol dehydrogenase-like C-terminal" evidence="6">
    <location>
        <begin position="181"/>
        <end position="295"/>
    </location>
</feature>
<dbReference type="SUPFAM" id="SSF50129">
    <property type="entry name" value="GroES-like"/>
    <property type="match status" value="1"/>
</dbReference>
<sequence length="357" mass="38147">MTDSSDVDSGTRVHSDVNAGVETDTADKLVFTDVRDVSLQSVSIEDLDPNGVIVETTVSAISPGTELLVYNGEVPEQMAADATLETLNGDLSYPTAYGYAAVGDVVKTGTQATDRLGEQVFAFHPHQNRFSVDSDALIAVPDNLDAETAALLPTAETATNFLLDGSPRVGERVVVFGAGVIGLCTIQLLADLPISELVVVEPIPARRELARSFGADRALDPSASEDIFSSHDPPGADLIYEVSGQPAALNAAIDLVGYDGRIIVGSWYGNKPTELGLGGDFHRDRITITSSQVSTIDPDLRGRWTTDRRLSVAIEQLNTIDVEALITDRVPFTDAPSAYNRLTETPESTLQVLLTYQ</sequence>
<dbReference type="OrthoDB" id="168897at2157"/>
<evidence type="ECO:0000256" key="4">
    <source>
        <dbReference type="ARBA" id="ARBA00022833"/>
    </source>
</evidence>
<gene>
    <name evidence="7" type="primary">tdh</name>
    <name evidence="7" type="ordered locus">Hqrw_2715</name>
</gene>
<accession>G0LLA5</accession>
<dbReference type="InterPro" id="IPR013149">
    <property type="entry name" value="ADH-like_C"/>
</dbReference>
<dbReference type="Proteomes" id="UP000007954">
    <property type="component" value="Chromosome"/>
</dbReference>
<dbReference type="EC" id="1.1.1.-" evidence="7"/>
<keyword evidence="4" id="KW-0862">Zinc</keyword>
<dbReference type="InterPro" id="IPR011032">
    <property type="entry name" value="GroES-like_sf"/>
</dbReference>
<dbReference type="KEGG" id="hwc:Hqrw_2715"/>
<evidence type="ECO:0000256" key="5">
    <source>
        <dbReference type="ARBA" id="ARBA00023002"/>
    </source>
</evidence>
<dbReference type="CDD" id="cd08255">
    <property type="entry name" value="2-desacetyl-2-hydroxyethyl_bacteriochlorophyllide_like"/>
    <property type="match status" value="1"/>
</dbReference>
<dbReference type="PANTHER" id="PTHR43350">
    <property type="entry name" value="NAD-DEPENDENT ALCOHOL DEHYDROGENASE"/>
    <property type="match status" value="1"/>
</dbReference>
<dbReference type="EMBL" id="FR746099">
    <property type="protein sequence ID" value="CCC40545.1"/>
    <property type="molecule type" value="Genomic_DNA"/>
</dbReference>
<evidence type="ECO:0000313" key="8">
    <source>
        <dbReference type="Proteomes" id="UP000007954"/>
    </source>
</evidence>
<comment type="cofactor">
    <cofactor evidence="1">
        <name>Zn(2+)</name>
        <dbReference type="ChEBI" id="CHEBI:29105"/>
    </cofactor>
</comment>
<dbReference type="Pfam" id="PF00107">
    <property type="entry name" value="ADH_zinc_N"/>
    <property type="match status" value="1"/>
</dbReference>
<dbReference type="Gene3D" id="3.40.50.720">
    <property type="entry name" value="NAD(P)-binding Rossmann-like Domain"/>
    <property type="match status" value="1"/>
</dbReference>
<comment type="similarity">
    <text evidence="2">Belongs to the zinc-containing alcohol dehydrogenase family.</text>
</comment>
<evidence type="ECO:0000313" key="7">
    <source>
        <dbReference type="EMBL" id="CCC40545.1"/>
    </source>
</evidence>
<evidence type="ECO:0000256" key="1">
    <source>
        <dbReference type="ARBA" id="ARBA00001947"/>
    </source>
</evidence>
<evidence type="ECO:0000256" key="3">
    <source>
        <dbReference type="ARBA" id="ARBA00022723"/>
    </source>
</evidence>
<dbReference type="GO" id="GO:0016491">
    <property type="term" value="F:oxidoreductase activity"/>
    <property type="evidence" value="ECO:0007669"/>
    <property type="project" value="UniProtKB-KW"/>
</dbReference>
<dbReference type="HOGENOM" id="CLU_026673_9_0_2"/>
<dbReference type="GeneID" id="12447453"/>
<dbReference type="GO" id="GO:0046872">
    <property type="term" value="F:metal ion binding"/>
    <property type="evidence" value="ECO:0007669"/>
    <property type="project" value="UniProtKB-KW"/>
</dbReference>
<dbReference type="Gene3D" id="3.90.180.10">
    <property type="entry name" value="Medium-chain alcohol dehydrogenases, catalytic domain"/>
    <property type="match status" value="2"/>
</dbReference>
<dbReference type="InterPro" id="IPR036291">
    <property type="entry name" value="NAD(P)-bd_dom_sf"/>
</dbReference>
<proteinExistence type="inferred from homology"/>
<dbReference type="RefSeq" id="WP_014556149.1">
    <property type="nucleotide sequence ID" value="NC_017459.1"/>
</dbReference>
<organism evidence="7 8">
    <name type="scientific">Haloquadratum walsbyi (strain DSM 16854 / JCM 12705 / C23)</name>
    <dbReference type="NCBI Taxonomy" id="768065"/>
    <lineage>
        <taxon>Archaea</taxon>
        <taxon>Methanobacteriati</taxon>
        <taxon>Methanobacteriota</taxon>
        <taxon>Stenosarchaea group</taxon>
        <taxon>Halobacteria</taxon>
        <taxon>Halobacteriales</taxon>
        <taxon>Haloferacaceae</taxon>
        <taxon>Haloquadratum</taxon>
    </lineage>
</organism>
<name>G0LLA5_HALWC</name>
<reference evidence="7 8" key="1">
    <citation type="journal article" date="2011" name="PLoS ONE">
        <title>Haloquadratum walsbyi: limited diversity in a global pond.</title>
        <authorList>
            <person name="Dyall-Smith M."/>
            <person name="Pfeiffer F."/>
            <person name="Klee K."/>
            <person name="Palm P."/>
            <person name="Gross K."/>
            <person name="Schuster S.C."/>
            <person name="Rampp M."/>
            <person name="Oesterhelt D."/>
        </authorList>
    </citation>
    <scope>NUCLEOTIDE SEQUENCE [LARGE SCALE GENOMIC DNA]</scope>
    <source>
        <strain evidence="8">DSM 16854 / JCM 12705 / C23</strain>
    </source>
</reference>
<keyword evidence="5 7" id="KW-0560">Oxidoreductase</keyword>
<protein>
    <submittedName>
        <fullName evidence="7">Oxidoreductase (Homolog to zinc-containing alcohol dehydrogenase / threonine 3-dehydrogenase)</fullName>
        <ecNumber evidence="7">1.1.1.-</ecNumber>
    </submittedName>
</protein>